<reference evidence="1" key="1">
    <citation type="submission" date="2022-08" db="EMBL/GenBank/DDBJ databases">
        <title>Genome Sequence of Lecanicillium fungicola.</title>
        <authorList>
            <person name="Buettner E."/>
        </authorList>
    </citation>
    <scope>NUCLEOTIDE SEQUENCE</scope>
    <source>
        <strain evidence="1">Babe33</strain>
    </source>
</reference>
<accession>A0ACC1MIX7</accession>
<dbReference type="Proteomes" id="UP001143910">
    <property type="component" value="Unassembled WGS sequence"/>
</dbReference>
<name>A0ACC1MIX7_9HYPO</name>
<gene>
    <name evidence="1" type="ORF">NQ176_g10063</name>
</gene>
<organism evidence="1 2">
    <name type="scientific">Zarea fungicola</name>
    <dbReference type="NCBI Taxonomy" id="93591"/>
    <lineage>
        <taxon>Eukaryota</taxon>
        <taxon>Fungi</taxon>
        <taxon>Dikarya</taxon>
        <taxon>Ascomycota</taxon>
        <taxon>Pezizomycotina</taxon>
        <taxon>Sordariomycetes</taxon>
        <taxon>Hypocreomycetidae</taxon>
        <taxon>Hypocreales</taxon>
        <taxon>Cordycipitaceae</taxon>
        <taxon>Zarea</taxon>
    </lineage>
</organism>
<protein>
    <submittedName>
        <fullName evidence="1">Uncharacterized protein</fullName>
    </submittedName>
</protein>
<evidence type="ECO:0000313" key="1">
    <source>
        <dbReference type="EMBL" id="KAJ2966617.1"/>
    </source>
</evidence>
<dbReference type="EMBL" id="JANJQO010002563">
    <property type="protein sequence ID" value="KAJ2966617.1"/>
    <property type="molecule type" value="Genomic_DNA"/>
</dbReference>
<proteinExistence type="predicted"/>
<comment type="caution">
    <text evidence="1">The sequence shown here is derived from an EMBL/GenBank/DDBJ whole genome shotgun (WGS) entry which is preliminary data.</text>
</comment>
<sequence>MIQEPVIARHLHLAVFEAAEQDSAECDCSRGDDCDCTGMKAAWRILLSLIADENKALSAWEDPADAGTPPTDFDWDSKFSGGAFAALLGLIGTGIEGDYQGADPSIVWKELRGGLSAWGDECNHWNSPIPTVLPDLTMSSSAEQSSLVSFKNGFALDQETGHILSGGEPFTVVWKGELLIEKGGCYHFAISCQSHSRDEGFCECDCQAKKQWAVSLHRGEKNWSLLNKGPSQLAEGIPETYSKQVPLRTGAYKIVVVYRQLEPDFDDDDDLKKLHTGVKISYKGPDTHDCLEEVPVSALYIRCKDGPLWPYHNSLTPVGNSSRVINLRYIPTLRDIRRTYQRAFKSVLFAHRFCLSACISHCEGESELGYLLDNQDSFQGTSYYWDAASSTYKVHHADFDFNFLPVTDAYLPPSASQDERVQPTAKRQAALFDWFERIFDYTTLRREVRSICEPALWTFFHHVTFDSPQKADQLLRYLGVEIKLAPLVLEYFASDGLFQITDSQNLNVLGDERWTTRVWKARRWLDRVMHCFYAPITELALCRPALWSTAPDPNVAVDGVTGNINLTHFVQRSCLGKADAATRLKEVVGLSDGLRLRARRALLGYLRTQGRYVQDISDDLLLDVEVDISQTITRVDDLVEAAQRLVQRAILGLEAEFPVDNKILKLWECEFSTFDKWQARQRRVWYHENWLHWDEASKLAKCEGYKSLDKALESGITTVATLAENLNWSGTGGLPHQPGKEPVSSAEAFVLGVQRQALDEGLDLMGTPDRSAMPTWLAAGQPGNSGGGEESVVKSNQNSDNNGTEPSTAGVTPNSLDESLPGGASLENIPLWIQAALRLGVRFIRVAASSVAIALPYAKRTEQPMCCDCGHRHEPTIDEYYFWLEDNLRFDPADIAASQNADLHDNVSGVGASTDPNTPQIDPRTIEADPTSDWDAPTPQMLHWKSEPIVHLRWMRVHRGVLQDSRRSTDGIPLADADLDSLYLDLRGRSFDSLLFNVKQNDTTTGFRFDIATDHAIPIPEPVPAPLPTTFPIPSLSGKLAAFPYFLYFNDGMPLVPVGTFGASMVIASSLRTDCRYQASTRWLRLIFDPLARDNTWMQCVSSSNKSVAAKKITLAKDDSKSTDLFSSNSTLAPILEKEDVPEAAVNSERGRFPQDGTCCPTAPAKLAVARGRAVTMEYLETLVCWAESLRCLNSLEADQQADTLLSVAAKILGKRPKDVAAVDLTGGNMTLTNFQSSQPPLNPRLLRLFENVDDGLSLIRSGINKRRLRNGALGRDRAVWGSHRRFDKEPALHPTMHDGGCDGLCVYSCSQAYRYSAILPKAVQWTSIVKSTGSALLSAIEKADSEALSSIRTSQERQMTELALDISKNQYRAADWDVQALDKQMQSALTRLHVHGQSNRSQRV</sequence>
<evidence type="ECO:0000313" key="2">
    <source>
        <dbReference type="Proteomes" id="UP001143910"/>
    </source>
</evidence>
<keyword evidence="2" id="KW-1185">Reference proteome</keyword>